<evidence type="ECO:0000256" key="3">
    <source>
        <dbReference type="ARBA" id="ARBA00022729"/>
    </source>
</evidence>
<protein>
    <recommendedName>
        <fullName evidence="5">Flagellar P-ring protein</fullName>
    </recommendedName>
    <alternativeName>
        <fullName evidence="5">Basal body P-ring protein</fullName>
    </alternativeName>
</protein>
<comment type="function">
    <text evidence="1 5">Assembles around the rod to form the L-ring and probably protects the motor/basal body from shearing forces during rotation.</text>
</comment>
<dbReference type="Proteomes" id="UP000450676">
    <property type="component" value="Unassembled WGS sequence"/>
</dbReference>
<dbReference type="NCBIfam" id="NF003676">
    <property type="entry name" value="PRK05303.1"/>
    <property type="match status" value="1"/>
</dbReference>
<dbReference type="GO" id="GO:0005198">
    <property type="term" value="F:structural molecule activity"/>
    <property type="evidence" value="ECO:0007669"/>
    <property type="project" value="InterPro"/>
</dbReference>
<comment type="caution">
    <text evidence="6">The sequence shown here is derived from an EMBL/GenBank/DDBJ whole genome shotgun (WGS) entry which is preliminary data.</text>
</comment>
<dbReference type="GO" id="GO:0009428">
    <property type="term" value="C:bacterial-type flagellum basal body, distal rod, P ring"/>
    <property type="evidence" value="ECO:0007669"/>
    <property type="project" value="InterPro"/>
</dbReference>
<dbReference type="RefSeq" id="WP_161070761.1">
    <property type="nucleotide sequence ID" value="NZ_CP086370.1"/>
</dbReference>
<dbReference type="GO" id="GO:0071973">
    <property type="term" value="P:bacterial-type flagellum-dependent cell motility"/>
    <property type="evidence" value="ECO:0007669"/>
    <property type="project" value="InterPro"/>
</dbReference>
<dbReference type="Pfam" id="PF02119">
    <property type="entry name" value="FlgI"/>
    <property type="match status" value="1"/>
</dbReference>
<reference evidence="6 7" key="1">
    <citation type="submission" date="2019-12" db="EMBL/GenBank/DDBJ databases">
        <title>Novel species isolated from a subtropical stream in China.</title>
        <authorList>
            <person name="Lu H."/>
        </authorList>
    </citation>
    <scope>NUCLEOTIDE SEQUENCE [LARGE SCALE GENOMIC DNA]</scope>
    <source>
        <strain evidence="6 7">FT127W</strain>
    </source>
</reference>
<comment type="subunit">
    <text evidence="5">The basal body constitutes a major portion of the flagellar organelle and consists of four rings (L,P,S, and M) mounted on a central rod.</text>
</comment>
<evidence type="ECO:0000256" key="1">
    <source>
        <dbReference type="ARBA" id="ARBA00002591"/>
    </source>
</evidence>
<keyword evidence="6" id="KW-0282">Flagellum</keyword>
<keyword evidence="6" id="KW-0969">Cilium</keyword>
<dbReference type="HAMAP" id="MF_00416">
    <property type="entry name" value="FlgI"/>
    <property type="match status" value="1"/>
</dbReference>
<keyword evidence="3 5" id="KW-0732">Signal</keyword>
<keyword evidence="7" id="KW-1185">Reference proteome</keyword>
<feature type="chain" id="PRO_5031645277" description="Flagellar P-ring protein" evidence="5">
    <location>
        <begin position="32"/>
        <end position="376"/>
    </location>
</feature>
<dbReference type="PRINTS" id="PR01010">
    <property type="entry name" value="FLGPRINGFLGI"/>
</dbReference>
<dbReference type="AlphaFoldDB" id="A0A7X4H833"/>
<keyword evidence="4 5" id="KW-0975">Bacterial flagellum</keyword>
<dbReference type="GO" id="GO:0030288">
    <property type="term" value="C:outer membrane-bounded periplasmic space"/>
    <property type="evidence" value="ECO:0007669"/>
    <property type="project" value="InterPro"/>
</dbReference>
<dbReference type="PANTHER" id="PTHR30381:SF0">
    <property type="entry name" value="FLAGELLAR P-RING PROTEIN"/>
    <property type="match status" value="1"/>
</dbReference>
<keyword evidence="6" id="KW-0966">Cell projection</keyword>
<accession>A0A7X4H833</accession>
<evidence type="ECO:0000313" key="7">
    <source>
        <dbReference type="Proteomes" id="UP000450676"/>
    </source>
</evidence>
<evidence type="ECO:0000313" key="6">
    <source>
        <dbReference type="EMBL" id="MYN06390.1"/>
    </source>
</evidence>
<dbReference type="InterPro" id="IPR001782">
    <property type="entry name" value="Flag_FlgI"/>
</dbReference>
<gene>
    <name evidence="5 6" type="primary">flgI</name>
    <name evidence="6" type="ORF">GTP77_03485</name>
</gene>
<proteinExistence type="inferred from homology"/>
<sequence precursor="true">MRRTSFRTSLFSAALACTALLGVLSAQPAQAAQTLRNLVSIEGVRDNPLVGYGLVVGLNGSGDSTQVKFSSQSVINMLKQFGVKVPDGTDAKSKNVATVMVSAVFPPGYRRGQAIDITVSSLGDAKSLRGGALLLTPLRAADNEVYALAQGNVVVGGLSAAGKSGSSVTVNTPTSGRIPNGATIEREIASDFATKPTVRLSLRHPHFQTATNIVESINKKFGDIASTTDATSVDVVAPENPTQRVAFMAKLETLPIEVGDENPKVVFNSRTGTVVIAEGLRVRAAAVTHGSLKVVISESSKVSQPNAFGQGSTQVTPQSNVSVDQGSGQMFKWPAGAKLQTIIDTVNSLGASPDDIMAILQALDQAGAIEGELVVI</sequence>
<comment type="subcellular location">
    <subcellularLocation>
        <location evidence="2 5">Bacterial flagellum basal body</location>
    </subcellularLocation>
</comment>
<name>A0A7X4H833_9BURK</name>
<evidence type="ECO:0000256" key="4">
    <source>
        <dbReference type="ARBA" id="ARBA00023143"/>
    </source>
</evidence>
<comment type="similarity">
    <text evidence="5">Belongs to the FlgI family.</text>
</comment>
<dbReference type="PANTHER" id="PTHR30381">
    <property type="entry name" value="FLAGELLAR P-RING PERIPLASMIC PROTEIN FLGI"/>
    <property type="match status" value="1"/>
</dbReference>
<dbReference type="EMBL" id="WWCU01000002">
    <property type="protein sequence ID" value="MYN06390.1"/>
    <property type="molecule type" value="Genomic_DNA"/>
</dbReference>
<evidence type="ECO:0000256" key="2">
    <source>
        <dbReference type="ARBA" id="ARBA00004117"/>
    </source>
</evidence>
<feature type="signal peptide" evidence="5">
    <location>
        <begin position="1"/>
        <end position="31"/>
    </location>
</feature>
<evidence type="ECO:0000256" key="5">
    <source>
        <dbReference type="HAMAP-Rule" id="MF_00416"/>
    </source>
</evidence>
<organism evidence="6 7">
    <name type="scientific">Pseudoduganella aquatica</name>
    <dbReference type="NCBI Taxonomy" id="2660641"/>
    <lineage>
        <taxon>Bacteria</taxon>
        <taxon>Pseudomonadati</taxon>
        <taxon>Pseudomonadota</taxon>
        <taxon>Betaproteobacteria</taxon>
        <taxon>Burkholderiales</taxon>
        <taxon>Oxalobacteraceae</taxon>
        <taxon>Telluria group</taxon>
        <taxon>Pseudoduganella</taxon>
    </lineage>
</organism>